<dbReference type="EMBL" id="JRWP01000004">
    <property type="protein sequence ID" value="KGY10340.1"/>
    <property type="molecule type" value="Genomic_DNA"/>
</dbReference>
<accession>A0A0A5I1C3</accession>
<sequence length="322" mass="37049">MTKFLKSNLVLGIVLIQGCVNQPKEPVTLAQKYDRFEEEDYTNWEQDEIYFEKMQSLQLGDIASHLILSFDETGEPFSDAYIEDTLGYKTHEKVYFASTFFTSFTNLSLASLLVMNNDSPTWGSPEYRAQLNYRRNTRYMSSNSHFFSSIYSMEELEPYQGIKPKSEHHEIHLKTKSAFLNGLNGTIEALSKQGIHCLPADYDPIEDGDNYTSSRIFVRPLSQYEAGYHCSVDGEEHLLGMTSLVIKNVHDDYKVVSFLYIGNLVDINQIDSMAIMEATDWQGTMSTCRTCGEEYDRIVRISSKNQETEWVEKFDKGTIYQQ</sequence>
<dbReference type="RefSeq" id="WP_038188698.1">
    <property type="nucleotide sequence ID" value="NZ_JRWP01000004.1"/>
</dbReference>
<dbReference type="AlphaFoldDB" id="A0A0A5I1C3"/>
<comment type="caution">
    <text evidence="1">The sequence shown here is derived from an EMBL/GenBank/DDBJ whole genome shotgun (WGS) entry which is preliminary data.</text>
</comment>
<dbReference type="Proteomes" id="UP000030451">
    <property type="component" value="Unassembled WGS sequence"/>
</dbReference>
<gene>
    <name evidence="1" type="ORF">NM06_05375</name>
</gene>
<protein>
    <recommendedName>
        <fullName evidence="3">Lipoprotein</fullName>
    </recommendedName>
</protein>
<proteinExistence type="predicted"/>
<reference evidence="1 2" key="1">
    <citation type="submission" date="2014-10" db="EMBL/GenBank/DDBJ databases">
        <title>Genome sequencing of Vibrio sinaloensis T08.</title>
        <authorList>
            <person name="Chan K.-G."/>
            <person name="Mohamad N.I."/>
        </authorList>
    </citation>
    <scope>NUCLEOTIDE SEQUENCE [LARGE SCALE GENOMIC DNA]</scope>
    <source>
        <strain evidence="1 2">T08</strain>
    </source>
</reference>
<dbReference type="PROSITE" id="PS51257">
    <property type="entry name" value="PROKAR_LIPOPROTEIN"/>
    <property type="match status" value="1"/>
</dbReference>
<evidence type="ECO:0008006" key="3">
    <source>
        <dbReference type="Google" id="ProtNLM"/>
    </source>
</evidence>
<name>A0A0A5I1C3_PHOS4</name>
<evidence type="ECO:0000313" key="2">
    <source>
        <dbReference type="Proteomes" id="UP000030451"/>
    </source>
</evidence>
<evidence type="ECO:0000313" key="1">
    <source>
        <dbReference type="EMBL" id="KGY10340.1"/>
    </source>
</evidence>
<organism evidence="1 2">
    <name type="scientific">Photobacterium sp. (strain ATCC 43367)</name>
    <dbReference type="NCBI Taxonomy" id="379097"/>
    <lineage>
        <taxon>Bacteria</taxon>
        <taxon>Pseudomonadati</taxon>
        <taxon>Pseudomonadota</taxon>
        <taxon>Gammaproteobacteria</taxon>
        <taxon>Vibrionales</taxon>
        <taxon>Vibrionaceae</taxon>
        <taxon>Vibrio</taxon>
        <taxon>Vibrio oreintalis group</taxon>
    </lineage>
</organism>